<evidence type="ECO:0000313" key="3">
    <source>
        <dbReference type="Proteomes" id="UP000326268"/>
    </source>
</evidence>
<evidence type="ECO:0000256" key="1">
    <source>
        <dbReference type="SAM" id="SignalP"/>
    </source>
</evidence>
<dbReference type="RefSeq" id="XP_031920642.1">
    <property type="nucleotide sequence ID" value="XM_032073685.1"/>
</dbReference>
<dbReference type="AlphaFoldDB" id="A0A5N6ZIX7"/>
<organism evidence="2 3">
    <name type="scientific">Aspergillus caelatus</name>
    <dbReference type="NCBI Taxonomy" id="61420"/>
    <lineage>
        <taxon>Eukaryota</taxon>
        <taxon>Fungi</taxon>
        <taxon>Dikarya</taxon>
        <taxon>Ascomycota</taxon>
        <taxon>Pezizomycotina</taxon>
        <taxon>Eurotiomycetes</taxon>
        <taxon>Eurotiomycetidae</taxon>
        <taxon>Eurotiales</taxon>
        <taxon>Aspergillaceae</taxon>
        <taxon>Aspergillus</taxon>
        <taxon>Aspergillus subgen. Circumdati</taxon>
    </lineage>
</organism>
<protein>
    <submittedName>
        <fullName evidence="2">Uncharacterized protein</fullName>
    </submittedName>
</protein>
<feature type="signal peptide" evidence="1">
    <location>
        <begin position="1"/>
        <end position="21"/>
    </location>
</feature>
<dbReference type="GeneID" id="43658131"/>
<sequence>MHFTKSMLAAATLLHTSAIAASPFEPFVPVQPVEQYAHIAYTSNGEYIADVVGTGKWFDLRVPGYFDNFQNSNNCALW</sequence>
<reference evidence="2 3" key="1">
    <citation type="submission" date="2019-04" db="EMBL/GenBank/DDBJ databases">
        <title>Friends and foes A comparative genomics studyof 23 Aspergillus species from section Flavi.</title>
        <authorList>
            <consortium name="DOE Joint Genome Institute"/>
            <person name="Kjaerbolling I."/>
            <person name="Vesth T."/>
            <person name="Frisvad J.C."/>
            <person name="Nybo J.L."/>
            <person name="Theobald S."/>
            <person name="Kildgaard S."/>
            <person name="Isbrandt T."/>
            <person name="Kuo A."/>
            <person name="Sato A."/>
            <person name="Lyhne E.K."/>
            <person name="Kogle M.E."/>
            <person name="Wiebenga A."/>
            <person name="Kun R.S."/>
            <person name="Lubbers R.J."/>
            <person name="Makela M.R."/>
            <person name="Barry K."/>
            <person name="Chovatia M."/>
            <person name="Clum A."/>
            <person name="Daum C."/>
            <person name="Haridas S."/>
            <person name="He G."/>
            <person name="LaButti K."/>
            <person name="Lipzen A."/>
            <person name="Mondo S."/>
            <person name="Riley R."/>
            <person name="Salamov A."/>
            <person name="Simmons B.A."/>
            <person name="Magnuson J.K."/>
            <person name="Henrissat B."/>
            <person name="Mortensen U.H."/>
            <person name="Larsen T.O."/>
            <person name="Devries R.P."/>
            <person name="Grigoriev I.V."/>
            <person name="Machida M."/>
            <person name="Baker S.E."/>
            <person name="Andersen M.R."/>
        </authorList>
    </citation>
    <scope>NUCLEOTIDE SEQUENCE [LARGE SCALE GENOMIC DNA]</scope>
    <source>
        <strain evidence="2 3">CBS 763.97</strain>
    </source>
</reference>
<feature type="chain" id="PRO_5024995929" evidence="1">
    <location>
        <begin position="22"/>
        <end position="78"/>
    </location>
</feature>
<dbReference type="EMBL" id="ML737997">
    <property type="protein sequence ID" value="KAE8357561.1"/>
    <property type="molecule type" value="Genomic_DNA"/>
</dbReference>
<name>A0A5N6ZIX7_9EURO</name>
<keyword evidence="3" id="KW-1185">Reference proteome</keyword>
<evidence type="ECO:0000313" key="2">
    <source>
        <dbReference type="EMBL" id="KAE8357561.1"/>
    </source>
</evidence>
<keyword evidence="1" id="KW-0732">Signal</keyword>
<gene>
    <name evidence="2" type="ORF">BDV27DRAFT_164402</name>
</gene>
<dbReference type="OrthoDB" id="10407881at2759"/>
<accession>A0A5N6ZIX7</accession>
<dbReference type="Proteomes" id="UP000326268">
    <property type="component" value="Unassembled WGS sequence"/>
</dbReference>
<proteinExistence type="predicted"/>